<evidence type="ECO:0000256" key="2">
    <source>
        <dbReference type="SAM" id="MobiDB-lite"/>
    </source>
</evidence>
<feature type="region of interest" description="Disordered" evidence="2">
    <location>
        <begin position="933"/>
        <end position="964"/>
    </location>
</feature>
<dbReference type="SUPFAM" id="SSF52833">
    <property type="entry name" value="Thioredoxin-like"/>
    <property type="match status" value="1"/>
</dbReference>
<protein>
    <recommendedName>
        <fullName evidence="3">Phosducin domain-containing protein</fullName>
    </recommendedName>
</protein>
<dbReference type="Proteomes" id="UP000663891">
    <property type="component" value="Unassembled WGS sequence"/>
</dbReference>
<dbReference type="CDD" id="cd02988">
    <property type="entry name" value="Phd_like_VIAF"/>
    <property type="match status" value="1"/>
</dbReference>
<evidence type="ECO:0000259" key="3">
    <source>
        <dbReference type="Pfam" id="PF02114"/>
    </source>
</evidence>
<name>A0A814BWJ7_9BILA</name>
<dbReference type="InterPro" id="IPR051498">
    <property type="entry name" value="Phosducin-like_chap/apop_reg"/>
</dbReference>
<feature type="domain" description="Phosducin" evidence="3">
    <location>
        <begin position="749"/>
        <end position="898"/>
    </location>
</feature>
<evidence type="ECO:0000256" key="1">
    <source>
        <dbReference type="ARBA" id="ARBA00009686"/>
    </source>
</evidence>
<dbReference type="InterPro" id="IPR036249">
    <property type="entry name" value="Thioredoxin-like_sf"/>
</dbReference>
<dbReference type="EMBL" id="CAJNON010000082">
    <property type="protein sequence ID" value="CAF0935028.1"/>
    <property type="molecule type" value="Genomic_DNA"/>
</dbReference>
<accession>A0A814BWJ7</accession>
<comment type="similarity">
    <text evidence="1">Belongs to the phosducin family.</text>
</comment>
<dbReference type="GO" id="GO:0006457">
    <property type="term" value="P:protein folding"/>
    <property type="evidence" value="ECO:0007669"/>
    <property type="project" value="TreeGrafter"/>
</dbReference>
<comment type="caution">
    <text evidence="4">The sequence shown here is derived from an EMBL/GenBank/DDBJ whole genome shotgun (WGS) entry which is preliminary data.</text>
</comment>
<evidence type="ECO:0000313" key="4">
    <source>
        <dbReference type="EMBL" id="CAF0935028.1"/>
    </source>
</evidence>
<evidence type="ECO:0000313" key="5">
    <source>
        <dbReference type="Proteomes" id="UP000663891"/>
    </source>
</evidence>
<dbReference type="PANTHER" id="PTHR45809">
    <property type="entry name" value="VIRAL IAP-ASSOCIATED FACTOR HOMOLOG"/>
    <property type="match status" value="1"/>
</dbReference>
<dbReference type="Pfam" id="PF02114">
    <property type="entry name" value="Phosducin"/>
    <property type="match status" value="1"/>
</dbReference>
<dbReference type="OrthoDB" id="45518at2759"/>
<dbReference type="AlphaFoldDB" id="A0A814BWJ7"/>
<reference evidence="4" key="1">
    <citation type="submission" date="2021-02" db="EMBL/GenBank/DDBJ databases">
        <authorList>
            <person name="Nowell W R."/>
        </authorList>
    </citation>
    <scope>NUCLEOTIDE SEQUENCE</scope>
</reference>
<dbReference type="GO" id="GO:0005737">
    <property type="term" value="C:cytoplasm"/>
    <property type="evidence" value="ECO:0007669"/>
    <property type="project" value="TreeGrafter"/>
</dbReference>
<proteinExistence type="inferred from homology"/>
<gene>
    <name evidence="4" type="ORF">VCS650_LOCUS11157</name>
</gene>
<dbReference type="Gene3D" id="3.40.30.10">
    <property type="entry name" value="Glutaredoxin"/>
    <property type="match status" value="1"/>
</dbReference>
<dbReference type="InterPro" id="IPR024253">
    <property type="entry name" value="Phosducin_thioredoxin-like_dom"/>
</dbReference>
<organism evidence="4 5">
    <name type="scientific">Adineta steineri</name>
    <dbReference type="NCBI Taxonomy" id="433720"/>
    <lineage>
        <taxon>Eukaryota</taxon>
        <taxon>Metazoa</taxon>
        <taxon>Spiralia</taxon>
        <taxon>Gnathifera</taxon>
        <taxon>Rotifera</taxon>
        <taxon>Eurotatoria</taxon>
        <taxon>Bdelloidea</taxon>
        <taxon>Adinetida</taxon>
        <taxon>Adinetidae</taxon>
        <taxon>Adineta</taxon>
    </lineage>
</organism>
<dbReference type="PANTHER" id="PTHR45809:SF3">
    <property type="entry name" value="VIRAL IAP-ASSOCIATED FACTOR HOMOLOG"/>
    <property type="match status" value="1"/>
</dbReference>
<sequence>MAINLHSGENLDFLLLDNVNQSNTLTEEISTRIFYDFNPFETFCETFPSESSTQLYNDVFEDIPDINEMQLITSTPSSVDVVYKLLKEASEAFHPTEQNNTVYNLRHVDEQLAMNKTTNDSLPVIQSFLKKASKSTIPLSENVAVTDLKSNRLKIVYELENTYRPRYKSDYFPQTGSARHPRYITDNKTNHFITLQLPSDYQYDLQYDYIRVALITTSIEGHGHYYSPYKFQKDHNDINVPDENPMYIKIEANREDKSIMRLYLVLIKSKLHHLNYVQPLKLFSDTTANIQNIIHEEILRPKELITKYQLDKSQIAFTLCKKLSDDSYKPYPDSTIISSIITEVPTSKKTNDITENTSTSLLNNTTQYICCPNCANCFHRDNILKSNQTKKRQSNSHLDVAGTCDQNDLFGSIGHPAEIHESNGYIPAPLFSNSPSDIDQNLLVNNSLPIYPIEKNKKVKTQKKAILLSSSVGVGQPKQSSNPSNKIKLIHDLEEKYRPRYKSDYFANNGTTRKPRYVTDRDGNHYISLQVPQHMRGRIRIDWVTIPNEDNERFVMPYQFQASNDLTDVPDCNPIYEEIHSNSSGLMKIYLVLIKAKQDALKVLQPLQPFHPILDALGFTDKHIYEKAPKLTPKNLIKKYQLTKSQLAFTLCTLSSDGKTYNSEWDTTVFSTVLEEEGNTENSMTKIISCPKCSCSINIDIDEPKTQEMTGNKRKSKQFMGEKVAAEKDPNANTQWNDQLRRFGIIGEKEEKEDIKTEDERLEISRAEQLNKKTLDELDELEDEDDERVLQEYRRKRLLELQEKATRARFGEVIEISAIDYVKEVNQAGSDIWVVLYLYKSGLPICSLISDHLRSLAIKYPQTKFVKSISTVCIPNYPDKNLPTVFIYNNGDLKHSLIGPFAFGGMKCRFEHLEYKLYEFGAIETTEKLTKPDDMKNYGANDAADDFLRSSIRQSMKNDSDDDD</sequence>